<evidence type="ECO:0000256" key="8">
    <source>
        <dbReference type="ARBA" id="ARBA00022989"/>
    </source>
</evidence>
<feature type="domain" description="PDZ" evidence="12">
    <location>
        <begin position="197"/>
        <end position="255"/>
    </location>
</feature>
<dbReference type="EMBL" id="CP097636">
    <property type="protein sequence ID" value="URI08679.1"/>
    <property type="molecule type" value="Genomic_DNA"/>
</dbReference>
<organism evidence="13 14">
    <name type="scientific">Aquincola tertiaricarbonis</name>
    <dbReference type="NCBI Taxonomy" id="391953"/>
    <lineage>
        <taxon>Bacteria</taxon>
        <taxon>Pseudomonadati</taxon>
        <taxon>Pseudomonadota</taxon>
        <taxon>Betaproteobacteria</taxon>
        <taxon>Burkholderiales</taxon>
        <taxon>Sphaerotilaceae</taxon>
        <taxon>Aquincola</taxon>
    </lineage>
</organism>
<dbReference type="EC" id="3.4.24.-" evidence="11"/>
<keyword evidence="14" id="KW-1185">Reference proteome</keyword>
<sequence length="455" mass="49289">MITVLAFLLTLGVLIVIHEYGHYRVARACGVKVLRFSVGFGRVLWRRQATPDSTEFVISALPLGGYVRMLDESEGPVAPQERSQAFNRQPLRKRAAIVAAGPAANLLLAVALYAAAQWIGINEPRALLSAPVAGSLAERAGLRAGDEVTAVSEDGEAWEDVASLTDVRWRITQSVLRGERLHLMVSEPGGHRSRSVVLELDRVAGQEMDAALMRQIGIGAPYSEPVLGEVRPGGPAARAGLQEGDRVLRVDGEPVGDAQALRERIRASVQDGAGVPQTWVVERQGRMVELNVEPRVTSEGRQAIGRVDAYIGRPYEMVNVRRGPIEGLVNGAERTWDVSVLTLKMMGRMLVGEASLKNLSGPLTIADQAGQSVQRGLPEYLGFLALVSVSLGVLNLLPLPMLDGGHLMYYLFEGVTGRPVSELWLKWLQRGGAFIMLLLMSLALSNDVARLLGLH</sequence>
<evidence type="ECO:0000256" key="2">
    <source>
        <dbReference type="ARBA" id="ARBA00004141"/>
    </source>
</evidence>
<evidence type="ECO:0000259" key="12">
    <source>
        <dbReference type="PROSITE" id="PS50106"/>
    </source>
</evidence>
<dbReference type="InterPro" id="IPR041489">
    <property type="entry name" value="PDZ_6"/>
</dbReference>
<keyword evidence="6 11" id="KW-0378">Hydrolase</keyword>
<dbReference type="SMART" id="SM00228">
    <property type="entry name" value="PDZ"/>
    <property type="match status" value="2"/>
</dbReference>
<keyword evidence="10 11" id="KW-0472">Membrane</keyword>
<keyword evidence="4" id="KW-0645">Protease</keyword>
<evidence type="ECO:0000256" key="4">
    <source>
        <dbReference type="ARBA" id="ARBA00022670"/>
    </source>
</evidence>
<keyword evidence="5 11" id="KW-0812">Transmembrane</keyword>
<accession>A0ABY4S895</accession>
<keyword evidence="8 11" id="KW-1133">Transmembrane helix</keyword>
<gene>
    <name evidence="13" type="primary">rseP</name>
    <name evidence="13" type="ORF">MW290_24170</name>
</gene>
<keyword evidence="9 11" id="KW-0482">Metalloprotease</keyword>
<dbReference type="CDD" id="cd23081">
    <property type="entry name" value="cpPDZ_EcRseP-like"/>
    <property type="match status" value="1"/>
</dbReference>
<dbReference type="RefSeq" id="WP_250196900.1">
    <property type="nucleotide sequence ID" value="NZ_CP097636.1"/>
</dbReference>
<reference evidence="13" key="1">
    <citation type="submission" date="2022-05" db="EMBL/GenBank/DDBJ databases">
        <title>An RpoN-dependent PEP-CTERM gene is involved in floc formation of an Aquincola tertiaricarbonis strain.</title>
        <authorList>
            <person name="Qiu D."/>
            <person name="Xia M."/>
        </authorList>
    </citation>
    <scope>NUCLEOTIDE SEQUENCE</scope>
    <source>
        <strain evidence="13">RN12</strain>
    </source>
</reference>
<dbReference type="GO" id="GO:0008237">
    <property type="term" value="F:metallopeptidase activity"/>
    <property type="evidence" value="ECO:0007669"/>
    <property type="project" value="UniProtKB-KW"/>
</dbReference>
<comment type="similarity">
    <text evidence="3 11">Belongs to the peptidase M50B family.</text>
</comment>
<comment type="caution">
    <text evidence="11">Lacks conserved residue(s) required for the propagation of feature annotation.</text>
</comment>
<dbReference type="CDD" id="cd06163">
    <property type="entry name" value="S2P-M50_PDZ_RseP-like"/>
    <property type="match status" value="1"/>
</dbReference>
<proteinExistence type="inferred from homology"/>
<evidence type="ECO:0000313" key="14">
    <source>
        <dbReference type="Proteomes" id="UP001056201"/>
    </source>
</evidence>
<evidence type="ECO:0000256" key="10">
    <source>
        <dbReference type="ARBA" id="ARBA00023136"/>
    </source>
</evidence>
<dbReference type="InterPro" id="IPR004387">
    <property type="entry name" value="Pept_M50_Zn"/>
</dbReference>
<dbReference type="PROSITE" id="PS50106">
    <property type="entry name" value="PDZ"/>
    <property type="match status" value="1"/>
</dbReference>
<dbReference type="PANTHER" id="PTHR42837">
    <property type="entry name" value="REGULATOR OF SIGMA-E PROTEASE RSEP"/>
    <property type="match status" value="1"/>
</dbReference>
<dbReference type="Proteomes" id="UP001056201">
    <property type="component" value="Chromosome 2"/>
</dbReference>
<dbReference type="InterPro" id="IPR008915">
    <property type="entry name" value="Peptidase_M50"/>
</dbReference>
<evidence type="ECO:0000256" key="6">
    <source>
        <dbReference type="ARBA" id="ARBA00022801"/>
    </source>
</evidence>
<evidence type="ECO:0000256" key="5">
    <source>
        <dbReference type="ARBA" id="ARBA00022692"/>
    </source>
</evidence>
<dbReference type="Gene3D" id="2.30.42.10">
    <property type="match status" value="2"/>
</dbReference>
<name>A0ABY4S895_AQUTE</name>
<evidence type="ECO:0000256" key="11">
    <source>
        <dbReference type="RuleBase" id="RU362031"/>
    </source>
</evidence>
<evidence type="ECO:0000256" key="1">
    <source>
        <dbReference type="ARBA" id="ARBA00001947"/>
    </source>
</evidence>
<dbReference type="SUPFAM" id="SSF50156">
    <property type="entry name" value="PDZ domain-like"/>
    <property type="match status" value="2"/>
</dbReference>
<dbReference type="InterPro" id="IPR001478">
    <property type="entry name" value="PDZ"/>
</dbReference>
<comment type="cofactor">
    <cofactor evidence="1 11">
        <name>Zn(2+)</name>
        <dbReference type="ChEBI" id="CHEBI:29105"/>
    </cofactor>
</comment>
<keyword evidence="11" id="KW-0479">Metal-binding</keyword>
<evidence type="ECO:0000256" key="3">
    <source>
        <dbReference type="ARBA" id="ARBA00007931"/>
    </source>
</evidence>
<keyword evidence="7 11" id="KW-0862">Zinc</keyword>
<evidence type="ECO:0000256" key="7">
    <source>
        <dbReference type="ARBA" id="ARBA00022833"/>
    </source>
</evidence>
<protein>
    <recommendedName>
        <fullName evidence="11">Zinc metalloprotease</fullName>
        <ecNumber evidence="11">3.4.24.-</ecNumber>
    </recommendedName>
</protein>
<dbReference type="Pfam" id="PF02163">
    <property type="entry name" value="Peptidase_M50"/>
    <property type="match status" value="1"/>
</dbReference>
<dbReference type="Pfam" id="PF17820">
    <property type="entry name" value="PDZ_6"/>
    <property type="match status" value="1"/>
</dbReference>
<feature type="transmembrane region" description="Helical" evidence="11">
    <location>
        <begin position="95"/>
        <end position="116"/>
    </location>
</feature>
<dbReference type="PANTHER" id="PTHR42837:SF2">
    <property type="entry name" value="MEMBRANE METALLOPROTEASE ARASP2, CHLOROPLASTIC-RELATED"/>
    <property type="match status" value="1"/>
</dbReference>
<evidence type="ECO:0000256" key="9">
    <source>
        <dbReference type="ARBA" id="ARBA00023049"/>
    </source>
</evidence>
<comment type="subcellular location">
    <subcellularLocation>
        <location evidence="2">Membrane</location>
        <topology evidence="2">Multi-pass membrane protein</topology>
    </subcellularLocation>
</comment>
<evidence type="ECO:0000313" key="13">
    <source>
        <dbReference type="EMBL" id="URI08679.1"/>
    </source>
</evidence>
<dbReference type="InterPro" id="IPR036034">
    <property type="entry name" value="PDZ_sf"/>
</dbReference>
<dbReference type="NCBIfam" id="TIGR00054">
    <property type="entry name" value="RIP metalloprotease RseP"/>
    <property type="match status" value="1"/>
</dbReference>